<sequence>MHLIKCGISAMAHISSLDERGLGKVLLILPFFSTIPIFLYIARFDGPISMVINPTFRTIIEAEVIISLIMEITFFGLNEFPV</sequence>
<name>A0A0K2T7N7_LEPSM</name>
<reference evidence="2" key="1">
    <citation type="submission" date="2014-05" db="EMBL/GenBank/DDBJ databases">
        <authorList>
            <person name="Chronopoulou M."/>
        </authorList>
    </citation>
    <scope>NUCLEOTIDE SEQUENCE</scope>
    <source>
        <tissue evidence="2">Whole organism</tissue>
    </source>
</reference>
<keyword evidence="1" id="KW-1133">Transmembrane helix</keyword>
<feature type="transmembrane region" description="Helical" evidence="1">
    <location>
        <begin position="54"/>
        <end position="77"/>
    </location>
</feature>
<keyword evidence="1" id="KW-0812">Transmembrane</keyword>
<dbReference type="EMBL" id="HACA01004226">
    <property type="protein sequence ID" value="CDW21587.1"/>
    <property type="molecule type" value="Transcribed_RNA"/>
</dbReference>
<protein>
    <submittedName>
        <fullName evidence="2">Uncharacterized protein</fullName>
    </submittedName>
</protein>
<organism evidence="2">
    <name type="scientific">Lepeophtheirus salmonis</name>
    <name type="common">Salmon louse</name>
    <name type="synonym">Caligus salmonis</name>
    <dbReference type="NCBI Taxonomy" id="72036"/>
    <lineage>
        <taxon>Eukaryota</taxon>
        <taxon>Metazoa</taxon>
        <taxon>Ecdysozoa</taxon>
        <taxon>Arthropoda</taxon>
        <taxon>Crustacea</taxon>
        <taxon>Multicrustacea</taxon>
        <taxon>Hexanauplia</taxon>
        <taxon>Copepoda</taxon>
        <taxon>Siphonostomatoida</taxon>
        <taxon>Caligidae</taxon>
        <taxon>Lepeophtheirus</taxon>
    </lineage>
</organism>
<accession>A0A0K2T7N7</accession>
<feature type="transmembrane region" description="Helical" evidence="1">
    <location>
        <begin position="21"/>
        <end position="42"/>
    </location>
</feature>
<proteinExistence type="predicted"/>
<evidence type="ECO:0000256" key="1">
    <source>
        <dbReference type="SAM" id="Phobius"/>
    </source>
</evidence>
<dbReference type="AlphaFoldDB" id="A0A0K2T7N7"/>
<evidence type="ECO:0000313" key="2">
    <source>
        <dbReference type="EMBL" id="CDW21587.1"/>
    </source>
</evidence>
<keyword evidence="1" id="KW-0472">Membrane</keyword>